<name>A0A514LIK8_9BACI</name>
<sequence length="179" mass="20170">MDYVIYFIMIFLGAAIPFIEYMVAIPIGVIVGLPLIPTIIFGFLGNLVTVLLLIVLVDKIRGFLRNKKEQQPRVPTEEEVDDANQEHEETFTADTSETQWHEDYTNKRREKARKLWDKYGLPGLAVIGTGLLSSHLTALMACTFGGNRTHVSIWMTISLILWSVITGVAVQLGMDTIFR</sequence>
<protein>
    <submittedName>
        <fullName evidence="3">DNA-binding protein</fullName>
    </submittedName>
</protein>
<keyword evidence="3" id="KW-0238">DNA-binding</keyword>
<reference evidence="4" key="1">
    <citation type="submission" date="2019-01" db="EMBL/GenBank/DDBJ databases">
        <title>Genomic analysis of Salicibibacter sp. NKC3-5.</title>
        <authorList>
            <person name="Oh Y.J."/>
        </authorList>
    </citation>
    <scope>NUCLEOTIDE SEQUENCE [LARGE SCALE GENOMIC DNA]</scope>
    <source>
        <strain evidence="4">NKC3-5</strain>
    </source>
</reference>
<dbReference type="RefSeq" id="WP_142090054.1">
    <property type="nucleotide sequence ID" value="NZ_CP035485.1"/>
</dbReference>
<feature type="transmembrane region" description="Helical" evidence="2">
    <location>
        <begin position="153"/>
        <end position="174"/>
    </location>
</feature>
<feature type="transmembrane region" description="Helical" evidence="2">
    <location>
        <begin position="35"/>
        <end position="57"/>
    </location>
</feature>
<gene>
    <name evidence="3" type="ORF">EPH95_11320</name>
</gene>
<feature type="region of interest" description="Disordered" evidence="1">
    <location>
        <begin position="71"/>
        <end position="98"/>
    </location>
</feature>
<evidence type="ECO:0000313" key="3">
    <source>
        <dbReference type="EMBL" id="QDI91687.1"/>
    </source>
</evidence>
<dbReference type="Pfam" id="PF06695">
    <property type="entry name" value="Sm_multidrug_ex"/>
    <property type="match status" value="1"/>
</dbReference>
<dbReference type="EMBL" id="CP035485">
    <property type="protein sequence ID" value="QDI91687.1"/>
    <property type="molecule type" value="Genomic_DNA"/>
</dbReference>
<dbReference type="OrthoDB" id="6400183at2"/>
<dbReference type="GO" id="GO:0003677">
    <property type="term" value="F:DNA binding"/>
    <property type="evidence" value="ECO:0007669"/>
    <property type="project" value="UniProtKB-KW"/>
</dbReference>
<dbReference type="KEGG" id="sale:EPH95_11320"/>
<dbReference type="InterPro" id="IPR009577">
    <property type="entry name" value="Sm_multidrug_ex"/>
</dbReference>
<evidence type="ECO:0000256" key="1">
    <source>
        <dbReference type="SAM" id="MobiDB-lite"/>
    </source>
</evidence>
<organism evidence="3 4">
    <name type="scientific">Salicibibacter halophilus</name>
    <dbReference type="NCBI Taxonomy" id="2502791"/>
    <lineage>
        <taxon>Bacteria</taxon>
        <taxon>Bacillati</taxon>
        <taxon>Bacillota</taxon>
        <taxon>Bacilli</taxon>
        <taxon>Bacillales</taxon>
        <taxon>Bacillaceae</taxon>
        <taxon>Salicibibacter</taxon>
    </lineage>
</organism>
<feature type="transmembrane region" description="Helical" evidence="2">
    <location>
        <begin position="7"/>
        <end position="29"/>
    </location>
</feature>
<keyword evidence="2" id="KW-1133">Transmembrane helix</keyword>
<evidence type="ECO:0000256" key="2">
    <source>
        <dbReference type="SAM" id="Phobius"/>
    </source>
</evidence>
<keyword evidence="2" id="KW-0812">Transmembrane</keyword>
<evidence type="ECO:0000313" key="4">
    <source>
        <dbReference type="Proteomes" id="UP000319756"/>
    </source>
</evidence>
<feature type="transmembrane region" description="Helical" evidence="2">
    <location>
        <begin position="119"/>
        <end position="141"/>
    </location>
</feature>
<keyword evidence="2" id="KW-0472">Membrane</keyword>
<accession>A0A514LIK8</accession>
<proteinExistence type="predicted"/>
<dbReference type="Proteomes" id="UP000319756">
    <property type="component" value="Chromosome"/>
</dbReference>
<dbReference type="AlphaFoldDB" id="A0A514LIK8"/>
<keyword evidence="4" id="KW-1185">Reference proteome</keyword>